<dbReference type="AlphaFoldDB" id="A0AAD7EJI2"/>
<proteinExistence type="predicted"/>
<gene>
    <name evidence="2" type="ORF">DFH08DRAFT_814631</name>
</gene>
<evidence type="ECO:0000313" key="2">
    <source>
        <dbReference type="EMBL" id="KAJ7331315.1"/>
    </source>
</evidence>
<dbReference type="EMBL" id="JARIHO010000035">
    <property type="protein sequence ID" value="KAJ7331315.1"/>
    <property type="molecule type" value="Genomic_DNA"/>
</dbReference>
<evidence type="ECO:0000313" key="3">
    <source>
        <dbReference type="Proteomes" id="UP001218218"/>
    </source>
</evidence>
<feature type="region of interest" description="Disordered" evidence="1">
    <location>
        <begin position="1"/>
        <end position="76"/>
    </location>
</feature>
<feature type="compositionally biased region" description="Polar residues" evidence="1">
    <location>
        <begin position="49"/>
        <end position="65"/>
    </location>
</feature>
<evidence type="ECO:0000256" key="1">
    <source>
        <dbReference type="SAM" id="MobiDB-lite"/>
    </source>
</evidence>
<keyword evidence="3" id="KW-1185">Reference proteome</keyword>
<dbReference type="Proteomes" id="UP001218218">
    <property type="component" value="Unassembled WGS sequence"/>
</dbReference>
<reference evidence="2" key="1">
    <citation type="submission" date="2023-03" db="EMBL/GenBank/DDBJ databases">
        <title>Massive genome expansion in bonnet fungi (Mycena s.s.) driven by repeated elements and novel gene families across ecological guilds.</title>
        <authorList>
            <consortium name="Lawrence Berkeley National Laboratory"/>
            <person name="Harder C.B."/>
            <person name="Miyauchi S."/>
            <person name="Viragh M."/>
            <person name="Kuo A."/>
            <person name="Thoen E."/>
            <person name="Andreopoulos B."/>
            <person name="Lu D."/>
            <person name="Skrede I."/>
            <person name="Drula E."/>
            <person name="Henrissat B."/>
            <person name="Morin E."/>
            <person name="Kohler A."/>
            <person name="Barry K."/>
            <person name="LaButti K."/>
            <person name="Morin E."/>
            <person name="Salamov A."/>
            <person name="Lipzen A."/>
            <person name="Mereny Z."/>
            <person name="Hegedus B."/>
            <person name="Baldrian P."/>
            <person name="Stursova M."/>
            <person name="Weitz H."/>
            <person name="Taylor A."/>
            <person name="Grigoriev I.V."/>
            <person name="Nagy L.G."/>
            <person name="Martin F."/>
            <person name="Kauserud H."/>
        </authorList>
    </citation>
    <scope>NUCLEOTIDE SEQUENCE</scope>
    <source>
        <strain evidence="2">CBHHK002</strain>
    </source>
</reference>
<accession>A0AAD7EJI2</accession>
<protein>
    <submittedName>
        <fullName evidence="2">Uncharacterized protein</fullName>
    </submittedName>
</protein>
<sequence length="328" mass="36156">MIAYPVIQPGRPEPSTSRGAPAARGTKSPSVRPQRFEQAQGERGRRPRWTNTGSAARSVRFSSDSRPFAPNTEPERSVRFSLPLNLNLLSLLASGKPNFHLVILMSAAPSLSQTNMECFWCSRRTTGLIGISPAAKSRFSVRFDLNAATLRPNAGPNAAFRFRHLLNVEPERERGVRFSAAQHIRHLSQLDRQILDSLGGATRAALRARPVGDFSPPVTGRLRDAQTDQKTLAVTAVIDGCSTARQTVSKTTTAIFSASCVPSSRVRICTMGRPPIDHLCYVILPFQPVLALTKYRSSESYMIQRIFLFGFSSRQMHHAAIADWMVGI</sequence>
<organism evidence="2 3">
    <name type="scientific">Mycena albidolilacea</name>
    <dbReference type="NCBI Taxonomy" id="1033008"/>
    <lineage>
        <taxon>Eukaryota</taxon>
        <taxon>Fungi</taxon>
        <taxon>Dikarya</taxon>
        <taxon>Basidiomycota</taxon>
        <taxon>Agaricomycotina</taxon>
        <taxon>Agaricomycetes</taxon>
        <taxon>Agaricomycetidae</taxon>
        <taxon>Agaricales</taxon>
        <taxon>Marasmiineae</taxon>
        <taxon>Mycenaceae</taxon>
        <taxon>Mycena</taxon>
    </lineage>
</organism>
<comment type="caution">
    <text evidence="2">The sequence shown here is derived from an EMBL/GenBank/DDBJ whole genome shotgun (WGS) entry which is preliminary data.</text>
</comment>
<name>A0AAD7EJI2_9AGAR</name>